<feature type="transmembrane region" description="Helical" evidence="8">
    <location>
        <begin position="92"/>
        <end position="119"/>
    </location>
</feature>
<sequence>MSVSSPDTSPAALDTDQGTIPGPVKTVLAVLVTTAFVMMLNETTVAVALPAIMADYSISATTAQWLLTGFLLTMAVVLPATGWVLERFTTRSVFIFATVTFLAGTVAAAISPAFVVMLLARVAQAVGTAIIMPLLMTVTMTLVPPARRGTVMGLIAVVMAAGPALGPTVAGLVLSFVSWHGIFWVMVPLVAVATLIGAFKLTNIGERRAGPFDLLSMVLSVFAFGGLVYGLSSIGEILGGGADAGIAAAILGVGVVGLGLFVWRQIVRGRNGRALLDLRPLGVRNFTLSLVVLMALMAALLGVMNTLPLYLQGSLIVSALVTGLALLPGGLLEAVLSPIAGRLFDRVGPRPLIIPGMALVMGSLFWLSTIDERTSVWLVVAVHVVFSVGLAALFTPVMTTALGSLPANLYSHGSAIMNTMQQLAGAAGTATMIAIYSGVSADAMGAGVPETAALADGAGAAFFASAIVAVVALGFSLFVTRVPVDAPRTVVPAATQAE</sequence>
<keyword evidence="5 8" id="KW-0812">Transmembrane</keyword>
<accession>A0A4Q7TX86</accession>
<feature type="transmembrane region" description="Helical" evidence="8">
    <location>
        <begin position="352"/>
        <end position="370"/>
    </location>
</feature>
<evidence type="ECO:0000256" key="7">
    <source>
        <dbReference type="ARBA" id="ARBA00023136"/>
    </source>
</evidence>
<keyword evidence="6 8" id="KW-1133">Transmembrane helix</keyword>
<evidence type="ECO:0000313" key="10">
    <source>
        <dbReference type="EMBL" id="RZT64740.1"/>
    </source>
</evidence>
<feature type="transmembrane region" description="Helical" evidence="8">
    <location>
        <begin position="283"/>
        <end position="303"/>
    </location>
</feature>
<dbReference type="Gene3D" id="1.20.1720.10">
    <property type="entry name" value="Multidrug resistance protein D"/>
    <property type="match status" value="1"/>
</dbReference>
<dbReference type="Gene3D" id="1.20.1250.20">
    <property type="entry name" value="MFS general substrate transporter like domains"/>
    <property type="match status" value="1"/>
</dbReference>
<dbReference type="AlphaFoldDB" id="A0A4Q7TX86"/>
<dbReference type="PRINTS" id="PR01036">
    <property type="entry name" value="TCRTETB"/>
</dbReference>
<protein>
    <submittedName>
        <fullName evidence="10">DHA2 family lincomycin resistance protein-like MFS transporter</fullName>
    </submittedName>
</protein>
<comment type="subcellular location">
    <subcellularLocation>
        <location evidence="1">Cell membrane</location>
        <topology evidence="1">Multi-pass membrane protein</topology>
    </subcellularLocation>
</comment>
<dbReference type="Proteomes" id="UP000291832">
    <property type="component" value="Unassembled WGS sequence"/>
</dbReference>
<keyword evidence="3" id="KW-0813">Transport</keyword>
<dbReference type="OrthoDB" id="9812221at2"/>
<dbReference type="PANTHER" id="PTHR42718">
    <property type="entry name" value="MAJOR FACILITATOR SUPERFAMILY MULTIDRUG TRANSPORTER MFSC"/>
    <property type="match status" value="1"/>
</dbReference>
<dbReference type="NCBIfam" id="TIGR00711">
    <property type="entry name" value="efflux_EmrB"/>
    <property type="match status" value="1"/>
</dbReference>
<dbReference type="GO" id="GO:0005886">
    <property type="term" value="C:plasma membrane"/>
    <property type="evidence" value="ECO:0007669"/>
    <property type="project" value="UniProtKB-SubCell"/>
</dbReference>
<dbReference type="EMBL" id="SHKI01000005">
    <property type="protein sequence ID" value="RZT64740.1"/>
    <property type="molecule type" value="Genomic_DNA"/>
</dbReference>
<name>A0A4Q7TX86_9MICO</name>
<keyword evidence="4" id="KW-1003">Cell membrane</keyword>
<keyword evidence="11" id="KW-1185">Reference proteome</keyword>
<feature type="domain" description="Major facilitator superfamily (MFS) profile" evidence="9">
    <location>
        <begin position="27"/>
        <end position="484"/>
    </location>
</feature>
<feature type="transmembrane region" description="Helical" evidence="8">
    <location>
        <begin position="151"/>
        <end position="176"/>
    </location>
</feature>
<feature type="transmembrane region" description="Helical" evidence="8">
    <location>
        <begin position="27"/>
        <end position="53"/>
    </location>
</feature>
<comment type="similarity">
    <text evidence="2">Belongs to the major facilitator superfamily. EmrB family.</text>
</comment>
<dbReference type="InterPro" id="IPR020846">
    <property type="entry name" value="MFS_dom"/>
</dbReference>
<feature type="transmembrane region" description="Helical" evidence="8">
    <location>
        <begin position="459"/>
        <end position="479"/>
    </location>
</feature>
<dbReference type="InterPro" id="IPR004638">
    <property type="entry name" value="EmrB-like"/>
</dbReference>
<keyword evidence="7 8" id="KW-0472">Membrane</keyword>
<evidence type="ECO:0000256" key="8">
    <source>
        <dbReference type="SAM" id="Phobius"/>
    </source>
</evidence>
<evidence type="ECO:0000259" key="9">
    <source>
        <dbReference type="PROSITE" id="PS50850"/>
    </source>
</evidence>
<dbReference type="PANTHER" id="PTHR42718:SF9">
    <property type="entry name" value="MAJOR FACILITATOR SUPERFAMILY MULTIDRUG TRANSPORTER MFSC"/>
    <property type="match status" value="1"/>
</dbReference>
<feature type="transmembrane region" description="Helical" evidence="8">
    <location>
        <begin position="65"/>
        <end position="85"/>
    </location>
</feature>
<feature type="transmembrane region" description="Helical" evidence="8">
    <location>
        <begin position="376"/>
        <end position="402"/>
    </location>
</feature>
<evidence type="ECO:0000256" key="6">
    <source>
        <dbReference type="ARBA" id="ARBA00022989"/>
    </source>
</evidence>
<evidence type="ECO:0000256" key="4">
    <source>
        <dbReference type="ARBA" id="ARBA00022475"/>
    </source>
</evidence>
<evidence type="ECO:0000313" key="11">
    <source>
        <dbReference type="Proteomes" id="UP000291832"/>
    </source>
</evidence>
<dbReference type="SUPFAM" id="SSF103473">
    <property type="entry name" value="MFS general substrate transporter"/>
    <property type="match status" value="1"/>
</dbReference>
<evidence type="ECO:0000256" key="1">
    <source>
        <dbReference type="ARBA" id="ARBA00004651"/>
    </source>
</evidence>
<evidence type="ECO:0000256" key="5">
    <source>
        <dbReference type="ARBA" id="ARBA00022692"/>
    </source>
</evidence>
<feature type="transmembrane region" description="Helical" evidence="8">
    <location>
        <begin position="214"/>
        <end position="232"/>
    </location>
</feature>
<feature type="transmembrane region" description="Helical" evidence="8">
    <location>
        <begin position="125"/>
        <end position="144"/>
    </location>
</feature>
<feature type="transmembrane region" description="Helical" evidence="8">
    <location>
        <begin position="309"/>
        <end position="332"/>
    </location>
</feature>
<dbReference type="GO" id="GO:0022857">
    <property type="term" value="F:transmembrane transporter activity"/>
    <property type="evidence" value="ECO:0007669"/>
    <property type="project" value="InterPro"/>
</dbReference>
<evidence type="ECO:0000256" key="3">
    <source>
        <dbReference type="ARBA" id="ARBA00022448"/>
    </source>
</evidence>
<reference evidence="10 11" key="1">
    <citation type="journal article" date="2015" name="Stand. Genomic Sci.">
        <title>Genomic Encyclopedia of Bacterial and Archaeal Type Strains, Phase III: the genomes of soil and plant-associated and newly described type strains.</title>
        <authorList>
            <person name="Whitman W.B."/>
            <person name="Woyke T."/>
            <person name="Klenk H.P."/>
            <person name="Zhou Y."/>
            <person name="Lilburn T.G."/>
            <person name="Beck B.J."/>
            <person name="De Vos P."/>
            <person name="Vandamme P."/>
            <person name="Eisen J.A."/>
            <person name="Garrity G."/>
            <person name="Hugenholtz P."/>
            <person name="Kyrpides N.C."/>
        </authorList>
    </citation>
    <scope>NUCLEOTIDE SEQUENCE [LARGE SCALE GENOMIC DNA]</scope>
    <source>
        <strain evidence="10 11">RF6</strain>
    </source>
</reference>
<feature type="transmembrane region" description="Helical" evidence="8">
    <location>
        <begin position="244"/>
        <end position="263"/>
    </location>
</feature>
<dbReference type="PROSITE" id="PS50850">
    <property type="entry name" value="MFS"/>
    <property type="match status" value="1"/>
</dbReference>
<dbReference type="InterPro" id="IPR036259">
    <property type="entry name" value="MFS_trans_sf"/>
</dbReference>
<dbReference type="RefSeq" id="WP_130454329.1">
    <property type="nucleotide sequence ID" value="NZ_QYAG01000001.1"/>
</dbReference>
<feature type="transmembrane region" description="Helical" evidence="8">
    <location>
        <begin position="423"/>
        <end position="439"/>
    </location>
</feature>
<dbReference type="InterPro" id="IPR011701">
    <property type="entry name" value="MFS"/>
</dbReference>
<organism evidence="10 11">
    <name type="scientific">Leucobacter luti</name>
    <dbReference type="NCBI Taxonomy" id="340320"/>
    <lineage>
        <taxon>Bacteria</taxon>
        <taxon>Bacillati</taxon>
        <taxon>Actinomycetota</taxon>
        <taxon>Actinomycetes</taxon>
        <taxon>Micrococcales</taxon>
        <taxon>Microbacteriaceae</taxon>
        <taxon>Leucobacter</taxon>
    </lineage>
</organism>
<gene>
    <name evidence="10" type="ORF">EV139_2163</name>
</gene>
<comment type="caution">
    <text evidence="10">The sequence shown here is derived from an EMBL/GenBank/DDBJ whole genome shotgun (WGS) entry which is preliminary data.</text>
</comment>
<dbReference type="Pfam" id="PF07690">
    <property type="entry name" value="MFS_1"/>
    <property type="match status" value="1"/>
</dbReference>
<proteinExistence type="inferred from homology"/>
<feature type="transmembrane region" description="Helical" evidence="8">
    <location>
        <begin position="182"/>
        <end position="202"/>
    </location>
</feature>
<evidence type="ECO:0000256" key="2">
    <source>
        <dbReference type="ARBA" id="ARBA00008537"/>
    </source>
</evidence>